<dbReference type="FunFam" id="2.60.34.10:FF:000014">
    <property type="entry name" value="Chaperone protein DnaK HSP70"/>
    <property type="match status" value="1"/>
</dbReference>
<evidence type="ECO:0000256" key="9">
    <source>
        <dbReference type="RuleBase" id="RU003322"/>
    </source>
</evidence>
<dbReference type="InterPro" id="IPR029047">
    <property type="entry name" value="HSP70_peptide-bd_sf"/>
</dbReference>
<evidence type="ECO:0000256" key="8">
    <source>
        <dbReference type="HAMAP-Rule" id="MF_00332"/>
    </source>
</evidence>
<evidence type="ECO:0000256" key="7">
    <source>
        <dbReference type="ARBA" id="ARBA00023186"/>
    </source>
</evidence>
<dbReference type="AlphaFoldDB" id="A0A402DGL5"/>
<evidence type="ECO:0000256" key="4">
    <source>
        <dbReference type="ARBA" id="ARBA00022741"/>
    </source>
</evidence>
<dbReference type="SUPFAM" id="SSF100920">
    <property type="entry name" value="Heat shock protein 70kD (HSP70), peptide-binding domain"/>
    <property type="match status" value="1"/>
</dbReference>
<accession>A0A402DGL5</accession>
<evidence type="ECO:0000256" key="11">
    <source>
        <dbReference type="SAM" id="MobiDB-lite"/>
    </source>
</evidence>
<dbReference type="EMBL" id="BIFY01000066">
    <property type="protein sequence ID" value="GCE61337.1"/>
    <property type="molecule type" value="Genomic_DNA"/>
</dbReference>
<dbReference type="GO" id="GO:0005524">
    <property type="term" value="F:ATP binding"/>
    <property type="evidence" value="ECO:0007669"/>
    <property type="project" value="UniProtKB-UniRule"/>
</dbReference>
<dbReference type="CDD" id="cd10234">
    <property type="entry name" value="ASKHA_NBD_HSP70_DnaK-like"/>
    <property type="match status" value="1"/>
</dbReference>
<keyword evidence="3 8" id="KW-0597">Phosphoprotein</keyword>
<dbReference type="PROSITE" id="PS00297">
    <property type="entry name" value="HSP70_1"/>
    <property type="match status" value="1"/>
</dbReference>
<keyword evidence="10" id="KW-0175">Coiled coil</keyword>
<dbReference type="HAMAP" id="MF_00332">
    <property type="entry name" value="DnaK"/>
    <property type="match status" value="1"/>
</dbReference>
<keyword evidence="4 8" id="KW-0547">Nucleotide-binding</keyword>
<evidence type="ECO:0000256" key="1">
    <source>
        <dbReference type="ARBA" id="ARBA00002290"/>
    </source>
</evidence>
<dbReference type="SUPFAM" id="SSF53067">
    <property type="entry name" value="Actin-like ATPase domain"/>
    <property type="match status" value="2"/>
</dbReference>
<dbReference type="Gene3D" id="3.90.640.10">
    <property type="entry name" value="Actin, Chain A, domain 4"/>
    <property type="match status" value="1"/>
</dbReference>
<dbReference type="Proteomes" id="UP000289660">
    <property type="component" value="Unassembled WGS sequence"/>
</dbReference>
<dbReference type="InterPro" id="IPR012725">
    <property type="entry name" value="Chaperone_DnaK"/>
</dbReference>
<dbReference type="GO" id="GO:0140662">
    <property type="term" value="F:ATP-dependent protein folding chaperone"/>
    <property type="evidence" value="ECO:0007669"/>
    <property type="project" value="InterPro"/>
</dbReference>
<dbReference type="PANTHER" id="PTHR19375">
    <property type="entry name" value="HEAT SHOCK PROTEIN 70KDA"/>
    <property type="match status" value="1"/>
</dbReference>
<dbReference type="InterPro" id="IPR043129">
    <property type="entry name" value="ATPase_NBD"/>
</dbReference>
<dbReference type="PROSITE" id="PS01036">
    <property type="entry name" value="HSP70_3"/>
    <property type="match status" value="1"/>
</dbReference>
<comment type="similarity">
    <text evidence="2 8 9">Belongs to the heat shock protein 70 family.</text>
</comment>
<evidence type="ECO:0000256" key="2">
    <source>
        <dbReference type="ARBA" id="ARBA00007381"/>
    </source>
</evidence>
<dbReference type="InterPro" id="IPR018181">
    <property type="entry name" value="Heat_shock_70_CS"/>
</dbReference>
<feature type="compositionally biased region" description="Low complexity" evidence="11">
    <location>
        <begin position="690"/>
        <end position="705"/>
    </location>
</feature>
<comment type="function">
    <text evidence="1 8">Acts as a chaperone.</text>
</comment>
<dbReference type="RefSeq" id="WP_130757814.1">
    <property type="nucleotide sequence ID" value="NZ_BIFY01000066.1"/>
</dbReference>
<comment type="induction">
    <text evidence="8">By stress conditions e.g. heat shock.</text>
</comment>
<evidence type="ECO:0000313" key="13">
    <source>
        <dbReference type="Proteomes" id="UP000289660"/>
    </source>
</evidence>
<proteinExistence type="evidence at transcript level"/>
<feature type="region of interest" description="Disordered" evidence="11">
    <location>
        <begin position="623"/>
        <end position="720"/>
    </location>
</feature>
<dbReference type="FunFam" id="3.30.420.40:FF:000004">
    <property type="entry name" value="Molecular chaperone DnaK"/>
    <property type="match status" value="1"/>
</dbReference>
<evidence type="ECO:0000256" key="5">
    <source>
        <dbReference type="ARBA" id="ARBA00022840"/>
    </source>
</evidence>
<comment type="caution">
    <text evidence="12">The sequence shown here is derived from an EMBL/GenBank/DDBJ whole genome shotgun (WGS) entry which is preliminary data.</text>
</comment>
<protein>
    <recommendedName>
        <fullName evidence="8">Chaperone protein DnaK</fullName>
    </recommendedName>
    <alternativeName>
        <fullName evidence="8">HSP70</fullName>
    </alternativeName>
    <alternativeName>
        <fullName evidence="8">Heat shock 70 kDa protein</fullName>
    </alternativeName>
    <alternativeName>
        <fullName evidence="8">Heat shock protein 70</fullName>
    </alternativeName>
</protein>
<evidence type="ECO:0000256" key="3">
    <source>
        <dbReference type="ARBA" id="ARBA00022553"/>
    </source>
</evidence>
<evidence type="ECO:0000256" key="6">
    <source>
        <dbReference type="ARBA" id="ARBA00023016"/>
    </source>
</evidence>
<evidence type="ECO:0000313" key="12">
    <source>
        <dbReference type="EMBL" id="GCE61337.1"/>
    </source>
</evidence>
<dbReference type="Gene3D" id="3.30.420.40">
    <property type="match status" value="2"/>
</dbReference>
<dbReference type="PRINTS" id="PR00301">
    <property type="entry name" value="HEATSHOCK70"/>
</dbReference>
<dbReference type="FunFam" id="3.90.640.10:FF:000003">
    <property type="entry name" value="Molecular chaperone DnaK"/>
    <property type="match status" value="1"/>
</dbReference>
<gene>
    <name evidence="12" type="primary">dnaK2_2</name>
    <name evidence="8" type="synonym">dnaK</name>
    <name evidence="12" type="ORF">MiAbB_03271</name>
</gene>
<dbReference type="NCBIfam" id="NF009946">
    <property type="entry name" value="PRK13410.1"/>
    <property type="match status" value="1"/>
</dbReference>
<dbReference type="Pfam" id="PF00012">
    <property type="entry name" value="HSP70"/>
    <property type="match status" value="1"/>
</dbReference>
<dbReference type="Gene3D" id="2.60.34.10">
    <property type="entry name" value="Substrate Binding Domain Of DNAk, Chain A, domain 1"/>
    <property type="match status" value="1"/>
</dbReference>
<dbReference type="InterPro" id="IPR013126">
    <property type="entry name" value="Hsp_70_fam"/>
</dbReference>
<organism evidence="12 13">
    <name type="scientific">Microcystis aeruginosa NIES-4285</name>
    <dbReference type="NCBI Taxonomy" id="2497681"/>
    <lineage>
        <taxon>Bacteria</taxon>
        <taxon>Bacillati</taxon>
        <taxon>Cyanobacteriota</taxon>
        <taxon>Cyanophyceae</taxon>
        <taxon>Oscillatoriophycideae</taxon>
        <taxon>Chroococcales</taxon>
        <taxon>Microcystaceae</taxon>
        <taxon>Microcystis</taxon>
    </lineage>
</organism>
<dbReference type="NCBIfam" id="TIGR02350">
    <property type="entry name" value="prok_dnaK"/>
    <property type="match status" value="1"/>
</dbReference>
<dbReference type="NCBIfam" id="NF001413">
    <property type="entry name" value="PRK00290.1"/>
    <property type="match status" value="1"/>
</dbReference>
<feature type="coiled-coil region" evidence="10">
    <location>
        <begin position="237"/>
        <end position="267"/>
    </location>
</feature>
<feature type="compositionally biased region" description="Basic and acidic residues" evidence="11">
    <location>
        <begin position="630"/>
        <end position="641"/>
    </location>
</feature>
<feature type="modified residue" description="Phosphothreonine; by autocatalysis" evidence="8">
    <location>
        <position position="198"/>
    </location>
</feature>
<keyword evidence="6 8" id="KW-0346">Stress response</keyword>
<evidence type="ECO:0000256" key="10">
    <source>
        <dbReference type="SAM" id="Coils"/>
    </source>
</evidence>
<dbReference type="GO" id="GO:0051082">
    <property type="term" value="F:unfolded protein binding"/>
    <property type="evidence" value="ECO:0007669"/>
    <property type="project" value="InterPro"/>
</dbReference>
<sequence length="720" mass="80645">MGRVVGIDLGTTNSVVAVMEGGKPVVIANSEGMRTTPSVVGFNKDGELVVGQMARRQGVLNPQNTYYAIKRYIGRRYSELNPESKRVPYTIRRDEMGNIKIKCPRLQKEFAPEEISALVLRRLAEEASRYLGEEVTGAVITVPAYFNDSQRQATRDAGRIAGLEVLRILNEPTAAALAYGLDEQESKKILVFDLGGGTFDVSILEVGDGVFEVKATSGDTQLGGNDFDKRIVDWLANQFLEQEGVELRQDRQALQRLTEAAEKAKIELSGVSVTDINLPFIIATEDGPKHIETRLSRAQFEELCGDLISRLRRPLKRALSDAGLSPVQLDEVVLVGGGTRMPVVKDLVRSFIDREPNQNVNPDEVVAVGAAIQAGILGGEVKDVLLLDVTPLSLGLETIGGVMKKLIPRNTTIPVRRSDLFSTSENNQTVVEIHVLQGEREMASDNKSLGRFKLTGIPPAPRGIPQVQVSLDIDANGILQVTARDKMTGREQSVTIQGASTLSEGEINRMIGDAARFAEADRTRREKVDKRNRARSLVDQAQRRLKDVTLDFGNEFTRSYRRQIESLSTEIIDALEKNDDRRIDRAQADLQDVIYELNREVRLQYDEEDEGFFSAIRKTFTGDKEDELPSEPRRDRYRQDYRPGTPGYQSDYRPNYSANQDSYRPRNQDNYYNGRDSDWQSPPPSEEKSYNNSKSNRSGGNRSRNIPPQNNWDDEDDDWF</sequence>
<name>A0A402DGL5_MICAE</name>
<keyword evidence="5 8" id="KW-0067">ATP-binding</keyword>
<reference evidence="13" key="1">
    <citation type="submission" date="2018-12" db="EMBL/GenBank/DDBJ databases">
        <title>Genome sequence of Microcystis aeruginosa NIES-4285.</title>
        <authorList>
            <person name="Tanabe Y."/>
        </authorList>
    </citation>
    <scope>NUCLEOTIDE SEQUENCE [LARGE SCALE GENOMIC DNA]</scope>
    <source>
        <strain evidence="13">NIES-4285</strain>
    </source>
</reference>
<dbReference type="PROSITE" id="PS00329">
    <property type="entry name" value="HSP70_2"/>
    <property type="match status" value="1"/>
</dbReference>
<keyword evidence="7 8" id="KW-0143">Chaperone</keyword>